<accession>A0AA35GA94</accession>
<dbReference type="Proteomes" id="UP001163687">
    <property type="component" value="Chromosome"/>
</dbReference>
<gene>
    <name evidence="5" type="ORF">caldi_21440</name>
</gene>
<dbReference type="InterPro" id="IPR035328">
    <property type="entry name" value="DUF3048_C"/>
</dbReference>
<evidence type="ECO:0000256" key="1">
    <source>
        <dbReference type="SAM" id="MobiDB-lite"/>
    </source>
</evidence>
<dbReference type="SUPFAM" id="SSF159774">
    <property type="entry name" value="YerB-like"/>
    <property type="match status" value="1"/>
</dbReference>
<dbReference type="EMBL" id="AP025628">
    <property type="protein sequence ID" value="BDG61054.1"/>
    <property type="molecule type" value="Genomic_DNA"/>
</dbReference>
<evidence type="ECO:0000313" key="6">
    <source>
        <dbReference type="Proteomes" id="UP001163687"/>
    </source>
</evidence>
<dbReference type="Pfam" id="PF11258">
    <property type="entry name" value="DUF3048"/>
    <property type="match status" value="1"/>
</dbReference>
<organism evidence="5 6">
    <name type="scientific">Caldinitratiruptor microaerophilus</name>
    <dbReference type="NCBI Taxonomy" id="671077"/>
    <lineage>
        <taxon>Bacteria</taxon>
        <taxon>Bacillati</taxon>
        <taxon>Bacillota</taxon>
        <taxon>Clostridia</taxon>
        <taxon>Eubacteriales</taxon>
        <taxon>Symbiobacteriaceae</taxon>
        <taxon>Caldinitratiruptor</taxon>
    </lineage>
</organism>
<feature type="signal peptide" evidence="2">
    <location>
        <begin position="1"/>
        <end position="23"/>
    </location>
</feature>
<feature type="domain" description="DUF3048" evidence="3">
    <location>
        <begin position="65"/>
        <end position="193"/>
    </location>
</feature>
<dbReference type="InterPro" id="IPR023158">
    <property type="entry name" value="YerB-like_sf"/>
</dbReference>
<sequence>MAATALAAASLLLAFAGCSGRKASSPPPVGEPPPPSGTAPTSPPPAPRSAAPSPPAPAAQALPGALWVIVENGPGSRPQAGIERARVVYELEAEGGITRFLAAFTEGPVERIGPVRSVRYYFLHIVKPYGGPIAHAGGSTDALEWLARDPSYQDMDEIYNSGAYFWRSKERKMPHNLYTSTDLLLKGARARKFALRPLPDWPRGEMPGGEPYTQVRLRFPLDFTRVEYRWEQDRWLRYQDGDPHRVEGGTQLGADNLLVLFPTEYRVQVAGKQESRRIGIIGEGDGMLFARGKGWAIRWEKPSPDKPFAFTAAGKPALLAPGNTWVVVVPGPRWLTASSTGAAPAGS</sequence>
<feature type="region of interest" description="Disordered" evidence="1">
    <location>
        <begin position="20"/>
        <end position="58"/>
    </location>
</feature>
<dbReference type="Pfam" id="PF17479">
    <property type="entry name" value="DUF3048_C"/>
    <property type="match status" value="1"/>
</dbReference>
<evidence type="ECO:0008006" key="7">
    <source>
        <dbReference type="Google" id="ProtNLM"/>
    </source>
</evidence>
<evidence type="ECO:0000259" key="3">
    <source>
        <dbReference type="Pfam" id="PF11258"/>
    </source>
</evidence>
<evidence type="ECO:0000259" key="4">
    <source>
        <dbReference type="Pfam" id="PF17479"/>
    </source>
</evidence>
<name>A0AA35GA94_9FIRM</name>
<keyword evidence="2" id="KW-0732">Signal</keyword>
<feature type="chain" id="PRO_5041363382" description="DUF3048 domain-containing protein" evidence="2">
    <location>
        <begin position="24"/>
        <end position="347"/>
    </location>
</feature>
<feature type="domain" description="DUF3048" evidence="4">
    <location>
        <begin position="224"/>
        <end position="326"/>
    </location>
</feature>
<dbReference type="Gene3D" id="3.50.90.10">
    <property type="entry name" value="YerB-like"/>
    <property type="match status" value="1"/>
</dbReference>
<dbReference type="InterPro" id="IPR021416">
    <property type="entry name" value="DUF3048_N"/>
</dbReference>
<dbReference type="KEGG" id="cmic:caldi_21440"/>
<proteinExistence type="predicted"/>
<keyword evidence="6" id="KW-1185">Reference proteome</keyword>
<protein>
    <recommendedName>
        <fullName evidence="7">DUF3048 domain-containing protein</fullName>
    </recommendedName>
</protein>
<evidence type="ECO:0000313" key="5">
    <source>
        <dbReference type="EMBL" id="BDG61054.1"/>
    </source>
</evidence>
<feature type="compositionally biased region" description="Pro residues" evidence="1">
    <location>
        <begin position="25"/>
        <end position="57"/>
    </location>
</feature>
<evidence type="ECO:0000256" key="2">
    <source>
        <dbReference type="SAM" id="SignalP"/>
    </source>
</evidence>
<reference evidence="5" key="1">
    <citation type="submission" date="2022-03" db="EMBL/GenBank/DDBJ databases">
        <title>Complete genome sequence of Caldinitratiruptor microaerophilus.</title>
        <authorList>
            <person name="Mukaiyama R."/>
            <person name="Nishiyama T."/>
            <person name="Ueda K."/>
        </authorList>
    </citation>
    <scope>NUCLEOTIDE SEQUENCE</scope>
    <source>
        <strain evidence="5">JCM 16183</strain>
    </source>
</reference>
<dbReference type="AlphaFoldDB" id="A0AA35GA94"/>